<dbReference type="InterPro" id="IPR015943">
    <property type="entry name" value="WD40/YVTN_repeat-like_dom_sf"/>
</dbReference>
<comment type="similarity">
    <text evidence="2 7">Belongs to the peptidase S41B family.</text>
</comment>
<comment type="subcellular location">
    <subcellularLocation>
        <location evidence="1 7">Cytoplasm</location>
    </subcellularLocation>
</comment>
<dbReference type="SMART" id="SM00245">
    <property type="entry name" value="TSPc"/>
    <property type="match status" value="1"/>
</dbReference>
<keyword evidence="12" id="KW-1185">Reference proteome</keyword>
<evidence type="ECO:0000256" key="8">
    <source>
        <dbReference type="PIRSR" id="PIRSR036421-1"/>
    </source>
</evidence>
<dbReference type="SUPFAM" id="SSF50156">
    <property type="entry name" value="PDZ domain-like"/>
    <property type="match status" value="1"/>
</dbReference>
<dbReference type="PANTHER" id="PTHR43253:SF1">
    <property type="entry name" value="TRICORN PROTEASE HOMOLOG 2-RELATED"/>
    <property type="match status" value="1"/>
</dbReference>
<keyword evidence="6 7" id="KW-0720">Serine protease</keyword>
<keyword evidence="4 7" id="KW-0645">Protease</keyword>
<proteinExistence type="inferred from homology"/>
<dbReference type="PANTHER" id="PTHR43253">
    <property type="entry name" value="TRICORN PROTEASE HOMOLOG 2-RELATED"/>
    <property type="match status" value="1"/>
</dbReference>
<feature type="active site" description="Charge relay system" evidence="8">
    <location>
        <position position="750"/>
    </location>
</feature>
<protein>
    <recommendedName>
        <fullName evidence="7">Tricorn protease homolog</fullName>
        <ecNumber evidence="7">3.4.21.-</ecNumber>
    </recommendedName>
</protein>
<dbReference type="InterPro" id="IPR012393">
    <property type="entry name" value="Tricorn_protease"/>
</dbReference>
<feature type="site" description="Transition state stabilizer; via amide nitrogen" evidence="9">
    <location>
        <position position="973"/>
    </location>
</feature>
<dbReference type="Pfam" id="PF26550">
    <property type="entry name" value="Tricorn_2nd"/>
    <property type="match status" value="1"/>
</dbReference>
<dbReference type="GO" id="GO:0005737">
    <property type="term" value="C:cytoplasm"/>
    <property type="evidence" value="ECO:0007669"/>
    <property type="project" value="UniProtKB-SubCell"/>
</dbReference>
<dbReference type="CDD" id="cd07562">
    <property type="entry name" value="Peptidase_S41_TRI"/>
    <property type="match status" value="1"/>
</dbReference>
<dbReference type="GO" id="GO:0006508">
    <property type="term" value="P:proteolysis"/>
    <property type="evidence" value="ECO:0007669"/>
    <property type="project" value="UniProtKB-UniRule"/>
</dbReference>
<evidence type="ECO:0000256" key="4">
    <source>
        <dbReference type="ARBA" id="ARBA00022670"/>
    </source>
</evidence>
<evidence type="ECO:0000256" key="7">
    <source>
        <dbReference type="PIRNR" id="PIRNR036421"/>
    </source>
</evidence>
<evidence type="ECO:0000256" key="3">
    <source>
        <dbReference type="ARBA" id="ARBA00022490"/>
    </source>
</evidence>
<dbReference type="SUPFAM" id="SSF82171">
    <property type="entry name" value="DPP6 N-terminal domain-like"/>
    <property type="match status" value="1"/>
</dbReference>
<dbReference type="Gene3D" id="2.30.42.10">
    <property type="match status" value="1"/>
</dbReference>
<evidence type="ECO:0000313" key="12">
    <source>
        <dbReference type="Proteomes" id="UP000297540"/>
    </source>
</evidence>
<dbReference type="Gene3D" id="2.130.10.10">
    <property type="entry name" value="YVTN repeat-like/Quinoprotein amine dehydrogenase"/>
    <property type="match status" value="1"/>
</dbReference>
<evidence type="ECO:0000256" key="5">
    <source>
        <dbReference type="ARBA" id="ARBA00022801"/>
    </source>
</evidence>
<evidence type="ECO:0000256" key="6">
    <source>
        <dbReference type="ARBA" id="ARBA00022825"/>
    </source>
</evidence>
<dbReference type="Proteomes" id="UP000297540">
    <property type="component" value="Unassembled WGS sequence"/>
</dbReference>
<keyword evidence="5 7" id="KW-0378">Hydrolase</keyword>
<organism evidence="11 12">
    <name type="scientific">Mucilaginibacter psychrotolerans</name>
    <dbReference type="NCBI Taxonomy" id="1524096"/>
    <lineage>
        <taxon>Bacteria</taxon>
        <taxon>Pseudomonadati</taxon>
        <taxon>Bacteroidota</taxon>
        <taxon>Sphingobacteriia</taxon>
        <taxon>Sphingobacteriales</taxon>
        <taxon>Sphingobacteriaceae</taxon>
        <taxon>Mucilaginibacter</taxon>
    </lineage>
</organism>
<dbReference type="Gene3D" id="3.90.226.10">
    <property type="entry name" value="2-enoyl-CoA Hydratase, Chain A, domain 1"/>
    <property type="match status" value="1"/>
</dbReference>
<dbReference type="InterPro" id="IPR029045">
    <property type="entry name" value="ClpP/crotonase-like_dom_sf"/>
</dbReference>
<dbReference type="EC" id="3.4.21.-" evidence="7"/>
<keyword evidence="3 7" id="KW-0963">Cytoplasm</keyword>
<dbReference type="Gene3D" id="2.120.10.60">
    <property type="entry name" value="Tricorn protease N-terminal domain"/>
    <property type="match status" value="1"/>
</dbReference>
<accession>A0A4Y8RX60</accession>
<evidence type="ECO:0000256" key="2">
    <source>
        <dbReference type="ARBA" id="ARBA00008524"/>
    </source>
</evidence>
<dbReference type="PIRSF" id="PIRSF036421">
    <property type="entry name" value="Tricorn_protease"/>
    <property type="match status" value="1"/>
</dbReference>
<evidence type="ECO:0000256" key="1">
    <source>
        <dbReference type="ARBA" id="ARBA00004496"/>
    </source>
</evidence>
<comment type="function">
    <text evidence="7">Degrades oligopeptides.</text>
</comment>
<gene>
    <name evidence="11" type="ORF">E2R66_27840</name>
</gene>
<evidence type="ECO:0000256" key="9">
    <source>
        <dbReference type="PIRSR" id="PIRSR036421-3"/>
    </source>
</evidence>
<comment type="caution">
    <text evidence="11">The sequence shown here is derived from an EMBL/GenBank/DDBJ whole genome shotgun (WGS) entry which is preliminary data.</text>
</comment>
<dbReference type="Pfam" id="PF26549">
    <property type="entry name" value="Tricorn_N"/>
    <property type="match status" value="1"/>
</dbReference>
<feature type="domain" description="Tail specific protease" evidence="10">
    <location>
        <begin position="835"/>
        <end position="1041"/>
    </location>
</feature>
<dbReference type="Pfam" id="PF03572">
    <property type="entry name" value="Peptidase_S41"/>
    <property type="match status" value="1"/>
</dbReference>
<evidence type="ECO:0000313" key="11">
    <source>
        <dbReference type="EMBL" id="TFF29749.1"/>
    </source>
</evidence>
<sequence>MPIKPLLSFCAVLCASLSYGQQKGYYRTPALHNNTVVFTAEGDLWKYDIGSGLSARLTTHDGVEQNPAISPDGKQLAFSGQYEGVSEIYLMDIDGGVPRRLTYELGSSLLISGWTKDGKILYRSSAQSQLPLPQLFKLDPITLKKENLPLWQASIGAYDEDGILYFTRFPNQGSKTKRYKGGLIEQIWKFDGKSEAKSLTGDFEGTSTNPMYYNGRVYFLSDRDGTMNLWSIDKDGKTPKQQTFSKGWDLQTPSIDGSRIVYQKGADIWLYDISSNTEKLLNINLVSDFGQRKLKWIKSPVNSISYSDISPKGTYVAIVSRGRLFVSPAKSDRWVEITRKSGIRVKDVHFIDDKSIAALSDEGGEYEIWKVNADGSGEATQLTKGSKVIISAFAVSPNGKYIAYTDKNDVLRIAEAATGAVKFEYKDAYAGINELSWSPNSTFLNISQNLENLNAQINVIDTRSMVMIPVSTSRASSYSPAWAADGKWLYFLSDRNLHSVVTSPWGPRQPEPYYTKTTNIYAMALDTAAKFPFLQTDSWLTDSVFTSVDKQGVTQTKKLDKKKPAVEPAKVYDWAKAQKALYQVPVKSANIPGLAVANGYLYWLDMGDDGEEGGGKIFALKITESKKPTPTEVASGVNGFNVSANGKKILINFANRTLAVADADGGKVDADKAKVELNNWSFAINPQQDWQQMFNDAWRMMRDYFYDRDLHKVDWEAVKKQYEPLLPRVTDRYELDDLLSQMVGELSALHTFVYGGDKRTSQDRTQTGVLGAKLSKTAAGFKIEHIYQSDPDYSFSSPLDKPELRVKEGDVITEINNVPLKDIADVGELMANKVNIPVKLTLTDRAKKRYEQVVKPFSARDEYNLRYGEWEYTRRLQVDSASNNDIGYVHLKAMGDDDMDDFVKQFYPIFNRKGLIIDVRENFGGNIDSWVLEKLLRKAWMYWQGRTGGPTWNMQYAFRGHMVILCDQQTASDGEAVTEGFRRLGLGKVIGMRTWGGEIWLSSDNRMVDNGIASAAEMGVFGPEGKWLIEGRGVEPDIEVDNLPYESYKGKDAQLDAALRYLKQQIKEHPVDKVVVPAHPDKSFKYPQQ</sequence>
<dbReference type="InterPro" id="IPR029414">
    <property type="entry name" value="Tricorn_PDZ"/>
</dbReference>
<dbReference type="AlphaFoldDB" id="A0A4Y8RX60"/>
<dbReference type="InterPro" id="IPR005151">
    <property type="entry name" value="Tail-specific_protease"/>
</dbReference>
<evidence type="ECO:0000259" key="10">
    <source>
        <dbReference type="SMART" id="SM00245"/>
    </source>
</evidence>
<dbReference type="InterPro" id="IPR028204">
    <property type="entry name" value="Tricorn_C1"/>
</dbReference>
<dbReference type="OrthoDB" id="9815657at2"/>
<feature type="active site" description="Charge relay system" evidence="8">
    <location>
        <position position="1030"/>
    </location>
</feature>
<dbReference type="Gene3D" id="3.30.750.44">
    <property type="match status" value="1"/>
</dbReference>
<feature type="active site" description="Nucleophile" evidence="8">
    <location>
        <position position="972"/>
    </location>
</feature>
<reference evidence="11 12" key="1">
    <citation type="journal article" date="2017" name="Int. J. Syst. Evol. Microbiol.">
        <title>Mucilaginibacterpsychrotolerans sp. nov., isolated from peatlands.</title>
        <authorList>
            <person name="Deng Y."/>
            <person name="Shen L."/>
            <person name="Xu B."/>
            <person name="Liu Y."/>
            <person name="Gu Z."/>
            <person name="Liu H."/>
            <person name="Zhou Y."/>
        </authorList>
    </citation>
    <scope>NUCLEOTIDE SEQUENCE [LARGE SCALE GENOMIC DNA]</scope>
    <source>
        <strain evidence="11 12">NH7-4</strain>
    </source>
</reference>
<dbReference type="EMBL" id="SOZE01000064">
    <property type="protein sequence ID" value="TFF29749.1"/>
    <property type="molecule type" value="Genomic_DNA"/>
</dbReference>
<dbReference type="Pfam" id="PF14685">
    <property type="entry name" value="PDZ_Tricorn"/>
    <property type="match status" value="1"/>
</dbReference>
<dbReference type="Pfam" id="PF14684">
    <property type="entry name" value="Tricorn_C1"/>
    <property type="match status" value="1"/>
</dbReference>
<dbReference type="SUPFAM" id="SSF69304">
    <property type="entry name" value="Tricorn protease N-terminal domain"/>
    <property type="match status" value="1"/>
</dbReference>
<dbReference type="GO" id="GO:0008236">
    <property type="term" value="F:serine-type peptidase activity"/>
    <property type="evidence" value="ECO:0007669"/>
    <property type="project" value="UniProtKB-UniRule"/>
</dbReference>
<name>A0A4Y8RX60_9SPHI</name>
<dbReference type="SUPFAM" id="SSF52096">
    <property type="entry name" value="ClpP/crotonase"/>
    <property type="match status" value="1"/>
</dbReference>
<dbReference type="InterPro" id="IPR036034">
    <property type="entry name" value="PDZ_sf"/>
</dbReference>
<dbReference type="RefSeq" id="WP_134737975.1">
    <property type="nucleotide sequence ID" value="NZ_SOZE01000064.1"/>
</dbReference>